<gene>
    <name evidence="2" type="ORF">PLEPLA_LOCUS37319</name>
</gene>
<accession>A0A9N7VHK1</accession>
<organism evidence="2 3">
    <name type="scientific">Pleuronectes platessa</name>
    <name type="common">European plaice</name>
    <dbReference type="NCBI Taxonomy" id="8262"/>
    <lineage>
        <taxon>Eukaryota</taxon>
        <taxon>Metazoa</taxon>
        <taxon>Chordata</taxon>
        <taxon>Craniata</taxon>
        <taxon>Vertebrata</taxon>
        <taxon>Euteleostomi</taxon>
        <taxon>Actinopterygii</taxon>
        <taxon>Neopterygii</taxon>
        <taxon>Teleostei</taxon>
        <taxon>Neoteleostei</taxon>
        <taxon>Acanthomorphata</taxon>
        <taxon>Carangaria</taxon>
        <taxon>Pleuronectiformes</taxon>
        <taxon>Pleuronectoidei</taxon>
        <taxon>Pleuronectidae</taxon>
        <taxon>Pleuronectes</taxon>
    </lineage>
</organism>
<evidence type="ECO:0000313" key="3">
    <source>
        <dbReference type="Proteomes" id="UP001153269"/>
    </source>
</evidence>
<sequence>MWKSTCIPGMEEFRTGSARGHLTRVPADGAQEAATLLLGCNPVLHLCVVISVFLTPPPTHPLLPSSSSPPCPILLLLLLASERTADHEERSSHLPGAGGVVSSQLRRLSCLETSAQTSATEPQQKPHEPHSDPLHSEDAAMPPHREEDPSPSRRLGLAPRRLHAPKPGHDFP</sequence>
<proteinExistence type="predicted"/>
<feature type="compositionally biased region" description="Polar residues" evidence="1">
    <location>
        <begin position="113"/>
        <end position="123"/>
    </location>
</feature>
<protein>
    <submittedName>
        <fullName evidence="2">Uncharacterized protein</fullName>
    </submittedName>
</protein>
<evidence type="ECO:0000313" key="2">
    <source>
        <dbReference type="EMBL" id="CAB1449634.1"/>
    </source>
</evidence>
<dbReference type="EMBL" id="CADEAL010004023">
    <property type="protein sequence ID" value="CAB1449634.1"/>
    <property type="molecule type" value="Genomic_DNA"/>
</dbReference>
<dbReference type="AlphaFoldDB" id="A0A9N7VHK1"/>
<feature type="compositionally biased region" description="Basic and acidic residues" evidence="1">
    <location>
        <begin position="124"/>
        <end position="151"/>
    </location>
</feature>
<feature type="region of interest" description="Disordered" evidence="1">
    <location>
        <begin position="113"/>
        <end position="172"/>
    </location>
</feature>
<reference evidence="2" key="1">
    <citation type="submission" date="2020-03" db="EMBL/GenBank/DDBJ databases">
        <authorList>
            <person name="Weist P."/>
        </authorList>
    </citation>
    <scope>NUCLEOTIDE SEQUENCE</scope>
</reference>
<comment type="caution">
    <text evidence="2">The sequence shown here is derived from an EMBL/GenBank/DDBJ whole genome shotgun (WGS) entry which is preliminary data.</text>
</comment>
<keyword evidence="3" id="KW-1185">Reference proteome</keyword>
<name>A0A9N7VHK1_PLEPL</name>
<evidence type="ECO:0000256" key="1">
    <source>
        <dbReference type="SAM" id="MobiDB-lite"/>
    </source>
</evidence>
<dbReference type="Proteomes" id="UP001153269">
    <property type="component" value="Unassembled WGS sequence"/>
</dbReference>